<evidence type="ECO:0000313" key="2">
    <source>
        <dbReference type="Proteomes" id="UP000274122"/>
    </source>
</evidence>
<sequence length="246" mass="27938">MCAAMRRSKHRRGRADYFLNPSSYSAPIIFDRLEYLQQQLIGGQKPKKPDAILLSNDSFLSNAITGSLFHHLHIPVYPSLDDVLVPQAESPARRLIIDLDSLETPTLEVLKSIRQQAIATPQHQITLLSAQRKPEITRFIRYAVDCQMVERRLPPEGLKLALSCRTPDLVALYGTPRFSIREWAILLALSRGESLKSIALFLEKPYHHVVYRFNVLLARLALDNRSKLLHLLHEISVANSALCRSN</sequence>
<dbReference type="AlphaFoldDB" id="A0A447UXR3"/>
<evidence type="ECO:0008006" key="3">
    <source>
        <dbReference type="Google" id="ProtNLM"/>
    </source>
</evidence>
<dbReference type="GO" id="GO:0006355">
    <property type="term" value="P:regulation of DNA-templated transcription"/>
    <property type="evidence" value="ECO:0007669"/>
    <property type="project" value="InterPro"/>
</dbReference>
<keyword evidence="2" id="KW-1185">Reference proteome</keyword>
<protein>
    <recommendedName>
        <fullName evidence="3">Fimbriae Y protein</fullName>
    </recommendedName>
</protein>
<evidence type="ECO:0000313" key="1">
    <source>
        <dbReference type="EMBL" id="VEB95395.1"/>
    </source>
</evidence>
<name>A0A447UXR3_9ENTR</name>
<dbReference type="GO" id="GO:0003677">
    <property type="term" value="F:DNA binding"/>
    <property type="evidence" value="ECO:0007669"/>
    <property type="project" value="InterPro"/>
</dbReference>
<accession>A0A447UXR3</accession>
<dbReference type="EMBL" id="LR134201">
    <property type="protein sequence ID" value="VEB95395.1"/>
    <property type="molecule type" value="Genomic_DNA"/>
</dbReference>
<proteinExistence type="predicted"/>
<dbReference type="OrthoDB" id="6623354at2"/>
<reference evidence="1 2" key="1">
    <citation type="submission" date="2018-12" db="EMBL/GenBank/DDBJ databases">
        <authorList>
            <consortium name="Pathogen Informatics"/>
        </authorList>
    </citation>
    <scope>NUCLEOTIDE SEQUENCE [LARGE SCALE GENOMIC DNA]</scope>
    <source>
        <strain evidence="1 2">NCTC11466</strain>
    </source>
</reference>
<dbReference type="KEGG" id="clap:NCTC11466_00504"/>
<organism evidence="1 2">
    <name type="scientific">Cedecea lapagei</name>
    <dbReference type="NCBI Taxonomy" id="158823"/>
    <lineage>
        <taxon>Bacteria</taxon>
        <taxon>Pseudomonadati</taxon>
        <taxon>Pseudomonadota</taxon>
        <taxon>Gammaproteobacteria</taxon>
        <taxon>Enterobacterales</taxon>
        <taxon>Enterobacteriaceae</taxon>
        <taxon>Cedecea</taxon>
    </lineage>
</organism>
<gene>
    <name evidence="1" type="ORF">NCTC11466_00504</name>
</gene>
<dbReference type="SUPFAM" id="SSF46894">
    <property type="entry name" value="C-terminal effector domain of the bipartite response regulators"/>
    <property type="match status" value="1"/>
</dbReference>
<dbReference type="Proteomes" id="UP000274122">
    <property type="component" value="Chromosome"/>
</dbReference>
<dbReference type="InterPro" id="IPR016032">
    <property type="entry name" value="Sig_transdc_resp-reg_C-effctor"/>
</dbReference>